<evidence type="ECO:0000313" key="3">
    <source>
        <dbReference type="Proteomes" id="UP000192610"/>
    </source>
</evidence>
<organism evidence="2 3">
    <name type="scientific">Niastella yeongjuensis</name>
    <dbReference type="NCBI Taxonomy" id="354355"/>
    <lineage>
        <taxon>Bacteria</taxon>
        <taxon>Pseudomonadati</taxon>
        <taxon>Bacteroidota</taxon>
        <taxon>Chitinophagia</taxon>
        <taxon>Chitinophagales</taxon>
        <taxon>Chitinophagaceae</taxon>
        <taxon>Niastella</taxon>
    </lineage>
</organism>
<proteinExistence type="predicted"/>
<reference evidence="3" key="1">
    <citation type="submission" date="2016-04" db="EMBL/GenBank/DDBJ databases">
        <authorList>
            <person name="Chen L."/>
            <person name="Zhuang W."/>
            <person name="Wang G."/>
        </authorList>
    </citation>
    <scope>NUCLEOTIDE SEQUENCE [LARGE SCALE GENOMIC DNA]</scope>
    <source>
        <strain evidence="3">17621</strain>
    </source>
</reference>
<protein>
    <submittedName>
        <fullName evidence="2">Uncharacterized protein</fullName>
    </submittedName>
</protein>
<dbReference type="STRING" id="354355.SAMN05660816_00969"/>
<sequence length="244" mass="27525">MEILDVIKLTNEKEKKSEVDAQVGNDIIDSLTATVKQIDSLIPVSIHLGKQGTKYEILNFAEQTNVLIQNSLINLLSLRHLYDISTYSQFETATFFPADSGSIPAGKINEAKEAMEPIARRIILFLNDHPHEKFQTVIAYSATSADKEMNDTLCKLRGLVVANLLLDQIKSNEAFIPRPEWIHYNTKWMIKWKELPPPTSGKGKQKHHKPEPTPAPKPESKHRNMVSLTWNIVPVSLYAGSSNR</sequence>
<comment type="caution">
    <text evidence="2">The sequence shown here is derived from an EMBL/GenBank/DDBJ whole genome shotgun (WGS) entry which is preliminary data.</text>
</comment>
<dbReference type="Proteomes" id="UP000192610">
    <property type="component" value="Unassembled WGS sequence"/>
</dbReference>
<gene>
    <name evidence="2" type="ORF">A4H97_04730</name>
</gene>
<evidence type="ECO:0000256" key="1">
    <source>
        <dbReference type="SAM" id="MobiDB-lite"/>
    </source>
</evidence>
<keyword evidence="3" id="KW-1185">Reference proteome</keyword>
<dbReference type="AlphaFoldDB" id="A0A1V9EL87"/>
<dbReference type="EMBL" id="LVXG01000023">
    <property type="protein sequence ID" value="OQP46831.1"/>
    <property type="molecule type" value="Genomic_DNA"/>
</dbReference>
<accession>A0A1V9EL87</accession>
<name>A0A1V9EL87_9BACT</name>
<feature type="region of interest" description="Disordered" evidence="1">
    <location>
        <begin position="195"/>
        <end position="225"/>
    </location>
</feature>
<evidence type="ECO:0000313" key="2">
    <source>
        <dbReference type="EMBL" id="OQP46831.1"/>
    </source>
</evidence>